<name>A0A084VT08_ANOSI</name>
<accession>A0A084VT08</accession>
<evidence type="ECO:0000313" key="1">
    <source>
        <dbReference type="EMBL" id="KFB41102.1"/>
    </source>
</evidence>
<dbReference type="AlphaFoldDB" id="A0A084VT08"/>
<reference evidence="1 3" key="1">
    <citation type="journal article" date="2014" name="BMC Genomics">
        <title>Genome sequence of Anopheles sinensis provides insight into genetics basis of mosquito competence for malaria parasites.</title>
        <authorList>
            <person name="Zhou D."/>
            <person name="Zhang D."/>
            <person name="Ding G."/>
            <person name="Shi L."/>
            <person name="Hou Q."/>
            <person name="Ye Y."/>
            <person name="Xu Y."/>
            <person name="Zhou H."/>
            <person name="Xiong C."/>
            <person name="Li S."/>
            <person name="Yu J."/>
            <person name="Hong S."/>
            <person name="Yu X."/>
            <person name="Zou P."/>
            <person name="Chen C."/>
            <person name="Chang X."/>
            <person name="Wang W."/>
            <person name="Lv Y."/>
            <person name="Sun Y."/>
            <person name="Ma L."/>
            <person name="Shen B."/>
            <person name="Zhu C."/>
        </authorList>
    </citation>
    <scope>NUCLEOTIDE SEQUENCE [LARGE SCALE GENOMIC DNA]</scope>
</reference>
<dbReference type="EMBL" id="ATLV01016151">
    <property type="status" value="NOT_ANNOTATED_CDS"/>
    <property type="molecule type" value="Genomic_DNA"/>
</dbReference>
<dbReference type="EMBL" id="KE525057">
    <property type="protein sequence ID" value="KFB41102.1"/>
    <property type="molecule type" value="Genomic_DNA"/>
</dbReference>
<evidence type="ECO:0000313" key="3">
    <source>
        <dbReference type="Proteomes" id="UP000030765"/>
    </source>
</evidence>
<gene>
    <name evidence="1" type="ORF">ZHAS_00008560</name>
</gene>
<keyword evidence="3" id="KW-1185">Reference proteome</keyword>
<dbReference type="Proteomes" id="UP000030765">
    <property type="component" value="Unassembled WGS sequence"/>
</dbReference>
<dbReference type="VEuPathDB" id="VectorBase:ASIC008560"/>
<evidence type="ECO:0000313" key="2">
    <source>
        <dbReference type="EnsemblMetazoa" id="ASIC008560-PA"/>
    </source>
</evidence>
<sequence>MWQEMEIGNTSCVNICKGYPTSWLKEVLASVDCHPFGVSFVAHVGILPDDDDELRA</sequence>
<organism evidence="1">
    <name type="scientific">Anopheles sinensis</name>
    <name type="common">Mosquito</name>
    <dbReference type="NCBI Taxonomy" id="74873"/>
    <lineage>
        <taxon>Eukaryota</taxon>
        <taxon>Metazoa</taxon>
        <taxon>Ecdysozoa</taxon>
        <taxon>Arthropoda</taxon>
        <taxon>Hexapoda</taxon>
        <taxon>Insecta</taxon>
        <taxon>Pterygota</taxon>
        <taxon>Neoptera</taxon>
        <taxon>Endopterygota</taxon>
        <taxon>Diptera</taxon>
        <taxon>Nematocera</taxon>
        <taxon>Culicoidea</taxon>
        <taxon>Culicidae</taxon>
        <taxon>Anophelinae</taxon>
        <taxon>Anopheles</taxon>
    </lineage>
</organism>
<dbReference type="EnsemblMetazoa" id="ASIC008560-RA">
    <property type="protein sequence ID" value="ASIC008560-PA"/>
    <property type="gene ID" value="ASIC008560"/>
</dbReference>
<proteinExistence type="predicted"/>
<protein>
    <submittedName>
        <fullName evidence="1 2">Uncharacterized protein</fullName>
    </submittedName>
</protein>
<reference evidence="2" key="2">
    <citation type="submission" date="2020-05" db="UniProtKB">
        <authorList>
            <consortium name="EnsemblMetazoa"/>
        </authorList>
    </citation>
    <scope>IDENTIFICATION</scope>
</reference>